<dbReference type="EMBL" id="HBNS01009004">
    <property type="protein sequence ID" value="CAE4592623.1"/>
    <property type="molecule type" value="Transcribed_RNA"/>
</dbReference>
<keyword evidence="1" id="KW-0175">Coiled coil</keyword>
<dbReference type="AlphaFoldDB" id="A0A6V2CAM9"/>
<reference evidence="2" key="1">
    <citation type="submission" date="2021-01" db="EMBL/GenBank/DDBJ databases">
        <authorList>
            <person name="Corre E."/>
            <person name="Pelletier E."/>
            <person name="Niang G."/>
            <person name="Scheremetjew M."/>
            <person name="Finn R."/>
            <person name="Kale V."/>
            <person name="Holt S."/>
            <person name="Cochrane G."/>
            <person name="Meng A."/>
            <person name="Brown T."/>
            <person name="Cohen L."/>
        </authorList>
    </citation>
    <scope>NUCLEOTIDE SEQUENCE</scope>
    <source>
        <strain evidence="2">GSO104</strain>
    </source>
</reference>
<protein>
    <submittedName>
        <fullName evidence="2">Uncharacterized protein</fullName>
    </submittedName>
</protein>
<organism evidence="2">
    <name type="scientific">Ditylum brightwellii</name>
    <dbReference type="NCBI Taxonomy" id="49249"/>
    <lineage>
        <taxon>Eukaryota</taxon>
        <taxon>Sar</taxon>
        <taxon>Stramenopiles</taxon>
        <taxon>Ochrophyta</taxon>
        <taxon>Bacillariophyta</taxon>
        <taxon>Mediophyceae</taxon>
        <taxon>Lithodesmiophycidae</taxon>
        <taxon>Lithodesmiales</taxon>
        <taxon>Lithodesmiaceae</taxon>
        <taxon>Ditylum</taxon>
    </lineage>
</organism>
<feature type="coiled-coil region" evidence="1">
    <location>
        <begin position="69"/>
        <end position="160"/>
    </location>
</feature>
<name>A0A6V2CAM9_9STRA</name>
<sequence length="232" mass="26810">MAIAQTNQTWYDTYMNMKMKNEESPVGKYSPNAVDDQQDVDDVDEMMHAFDAPELRSRLFGMQQELCVYHDMLDELEQLKAHNEELERQSAELLEEHSSHKKKLKDDARNTLRSLDNEVAQLKAELVQSKAKEYSHNFKIQTVISEKLALEETAKSLRERVRTCAGEEINRDPIGDEFQKHNIQTIGSEKQVSRRSSLLLSLYTEAMRDCRQKLEMEVTNAERRKPTAASSA</sequence>
<proteinExistence type="predicted"/>
<gene>
    <name evidence="2" type="ORF">DBRI00130_LOCUS7274</name>
</gene>
<evidence type="ECO:0000313" key="2">
    <source>
        <dbReference type="EMBL" id="CAE4592623.1"/>
    </source>
</evidence>
<evidence type="ECO:0000256" key="1">
    <source>
        <dbReference type="SAM" id="Coils"/>
    </source>
</evidence>
<accession>A0A6V2CAM9</accession>